<dbReference type="Gene3D" id="3.40.50.1820">
    <property type="entry name" value="alpha/beta hydrolase"/>
    <property type="match status" value="1"/>
</dbReference>
<proteinExistence type="predicted"/>
<dbReference type="InterPro" id="IPR029058">
    <property type="entry name" value="AB_hydrolase_fold"/>
</dbReference>
<accession>A0ABN1KFZ8</accession>
<evidence type="ECO:0000256" key="1">
    <source>
        <dbReference type="ARBA" id="ARBA00022729"/>
    </source>
</evidence>
<name>A0ABN1KFZ8_9BURK</name>
<evidence type="ECO:0000313" key="4">
    <source>
        <dbReference type="Proteomes" id="UP001500279"/>
    </source>
</evidence>
<feature type="chain" id="PRO_5046413295" evidence="2">
    <location>
        <begin position="20"/>
        <end position="295"/>
    </location>
</feature>
<sequence length="295" mass="32139">MKIWISFVVLAFASHTAFAQVKSLLHKEEKRRYLVYTPASYGSQPGKVFPVVFNFHGGGMTMAEHMLYTQMNRAADRHQFIAVYPAGIQQDWNVGFGMPYLGGTDDIGFTAAVLGQLSKDYRVDPQRVFATGLSRGGFFALRIAAELPELFAAVASVGGPMPEPVVQHHTKPGKVGVLLVHGTADQVVAYGGKPTGYLSAEASHAHWLKHNGVASAATRRRLIDADTSDGADVTWTEQGGDGEAHVALVTIREGGHTWPGADPFNVGLPLGKTTRDIDANEVIWQFFDQHRRDLK</sequence>
<dbReference type="RefSeq" id="WP_141285173.1">
    <property type="nucleotide sequence ID" value="NZ_BAAAEW010000042.1"/>
</dbReference>
<dbReference type="SUPFAM" id="SSF53474">
    <property type="entry name" value="alpha/beta-Hydrolases"/>
    <property type="match status" value="1"/>
</dbReference>
<dbReference type="Pfam" id="PF00756">
    <property type="entry name" value="Esterase"/>
    <property type="match status" value="1"/>
</dbReference>
<dbReference type="InterPro" id="IPR050955">
    <property type="entry name" value="Plant_Biomass_Hydrol_Est"/>
</dbReference>
<keyword evidence="4" id="KW-1185">Reference proteome</keyword>
<dbReference type="InterPro" id="IPR000801">
    <property type="entry name" value="Esterase-like"/>
</dbReference>
<dbReference type="PANTHER" id="PTHR43037">
    <property type="entry name" value="UNNAMED PRODUCT-RELATED"/>
    <property type="match status" value="1"/>
</dbReference>
<gene>
    <name evidence="3" type="ORF">GCM10009107_52110</name>
</gene>
<dbReference type="PANTHER" id="PTHR43037:SF1">
    <property type="entry name" value="BLL1128 PROTEIN"/>
    <property type="match status" value="1"/>
</dbReference>
<organism evidence="3 4">
    <name type="scientific">Ideonella azotifigens</name>
    <dbReference type="NCBI Taxonomy" id="513160"/>
    <lineage>
        <taxon>Bacteria</taxon>
        <taxon>Pseudomonadati</taxon>
        <taxon>Pseudomonadota</taxon>
        <taxon>Betaproteobacteria</taxon>
        <taxon>Burkholderiales</taxon>
        <taxon>Sphaerotilaceae</taxon>
        <taxon>Ideonella</taxon>
    </lineage>
</organism>
<reference evidence="3 4" key="1">
    <citation type="journal article" date="2019" name="Int. J. Syst. Evol. Microbiol.">
        <title>The Global Catalogue of Microorganisms (GCM) 10K type strain sequencing project: providing services to taxonomists for standard genome sequencing and annotation.</title>
        <authorList>
            <consortium name="The Broad Institute Genomics Platform"/>
            <consortium name="The Broad Institute Genome Sequencing Center for Infectious Disease"/>
            <person name="Wu L."/>
            <person name="Ma J."/>
        </authorList>
    </citation>
    <scope>NUCLEOTIDE SEQUENCE [LARGE SCALE GENOMIC DNA]</scope>
    <source>
        <strain evidence="3 4">JCM 15503</strain>
    </source>
</reference>
<dbReference type="Proteomes" id="UP001500279">
    <property type="component" value="Unassembled WGS sequence"/>
</dbReference>
<dbReference type="EMBL" id="BAAAEW010000042">
    <property type="protein sequence ID" value="GAA0765178.1"/>
    <property type="molecule type" value="Genomic_DNA"/>
</dbReference>
<keyword evidence="1 2" id="KW-0732">Signal</keyword>
<evidence type="ECO:0000256" key="2">
    <source>
        <dbReference type="SAM" id="SignalP"/>
    </source>
</evidence>
<evidence type="ECO:0000313" key="3">
    <source>
        <dbReference type="EMBL" id="GAA0765178.1"/>
    </source>
</evidence>
<protein>
    <submittedName>
        <fullName evidence="3">PHB depolymerase family esterase</fullName>
    </submittedName>
</protein>
<comment type="caution">
    <text evidence="3">The sequence shown here is derived from an EMBL/GenBank/DDBJ whole genome shotgun (WGS) entry which is preliminary data.</text>
</comment>
<feature type="signal peptide" evidence="2">
    <location>
        <begin position="1"/>
        <end position="19"/>
    </location>
</feature>